<dbReference type="EMBL" id="CP060634">
    <property type="protein sequence ID" value="QNM04499.1"/>
    <property type="molecule type" value="Genomic_DNA"/>
</dbReference>
<dbReference type="CDD" id="cd06267">
    <property type="entry name" value="PBP1_LacI_sugar_binding-like"/>
    <property type="match status" value="1"/>
</dbReference>
<dbReference type="PANTHER" id="PTHR30146:SF109">
    <property type="entry name" value="HTH-TYPE TRANSCRIPTIONAL REGULATOR GALS"/>
    <property type="match status" value="1"/>
</dbReference>
<evidence type="ECO:0000313" key="6">
    <source>
        <dbReference type="Proteomes" id="UP000515823"/>
    </source>
</evidence>
<dbReference type="Proteomes" id="UP000515823">
    <property type="component" value="Chromosome"/>
</dbReference>
<keyword evidence="6" id="KW-1185">Reference proteome</keyword>
<dbReference type="InterPro" id="IPR046335">
    <property type="entry name" value="LacI/GalR-like_sensor"/>
</dbReference>
<evidence type="ECO:0000256" key="2">
    <source>
        <dbReference type="ARBA" id="ARBA00023125"/>
    </source>
</evidence>
<dbReference type="KEGG" id="qdo:H9Q78_08415"/>
<evidence type="ECO:0000256" key="1">
    <source>
        <dbReference type="ARBA" id="ARBA00023015"/>
    </source>
</evidence>
<dbReference type="InterPro" id="IPR028082">
    <property type="entry name" value="Peripla_BP_I"/>
</dbReference>
<dbReference type="SMART" id="SM00354">
    <property type="entry name" value="HTH_LACI"/>
    <property type="match status" value="1"/>
</dbReference>
<keyword evidence="1" id="KW-0805">Transcription regulation</keyword>
<dbReference type="PANTHER" id="PTHR30146">
    <property type="entry name" value="LACI-RELATED TRANSCRIPTIONAL REPRESSOR"/>
    <property type="match status" value="1"/>
</dbReference>
<name>A0A7G9G117_9FIRM</name>
<evidence type="ECO:0000259" key="4">
    <source>
        <dbReference type="PROSITE" id="PS50932"/>
    </source>
</evidence>
<organism evidence="5 6">
    <name type="scientific">Qiania dongpingensis</name>
    <dbReference type="NCBI Taxonomy" id="2763669"/>
    <lineage>
        <taxon>Bacteria</taxon>
        <taxon>Bacillati</taxon>
        <taxon>Bacillota</taxon>
        <taxon>Clostridia</taxon>
        <taxon>Lachnospirales</taxon>
        <taxon>Lachnospiraceae</taxon>
        <taxon>Qiania</taxon>
    </lineage>
</organism>
<dbReference type="PROSITE" id="PS50932">
    <property type="entry name" value="HTH_LACI_2"/>
    <property type="match status" value="1"/>
</dbReference>
<dbReference type="GO" id="GO:0003700">
    <property type="term" value="F:DNA-binding transcription factor activity"/>
    <property type="evidence" value="ECO:0007669"/>
    <property type="project" value="TreeGrafter"/>
</dbReference>
<gene>
    <name evidence="5" type="ORF">H9Q78_08415</name>
</gene>
<dbReference type="Gene3D" id="3.40.50.2300">
    <property type="match status" value="2"/>
</dbReference>
<reference evidence="5 6" key="1">
    <citation type="submission" date="2020-08" db="EMBL/GenBank/DDBJ databases">
        <authorList>
            <person name="Liu C."/>
            <person name="Sun Q."/>
        </authorList>
    </citation>
    <scope>NUCLEOTIDE SEQUENCE [LARGE SCALE GENOMIC DNA]</scope>
    <source>
        <strain evidence="5 6">NSJ-38</strain>
    </source>
</reference>
<evidence type="ECO:0000313" key="5">
    <source>
        <dbReference type="EMBL" id="QNM04499.1"/>
    </source>
</evidence>
<dbReference type="CDD" id="cd01392">
    <property type="entry name" value="HTH_LacI"/>
    <property type="match status" value="1"/>
</dbReference>
<dbReference type="AlphaFoldDB" id="A0A7G9G117"/>
<dbReference type="Pfam" id="PF13377">
    <property type="entry name" value="Peripla_BP_3"/>
    <property type="match status" value="1"/>
</dbReference>
<evidence type="ECO:0000256" key="3">
    <source>
        <dbReference type="ARBA" id="ARBA00023163"/>
    </source>
</evidence>
<dbReference type="InterPro" id="IPR010982">
    <property type="entry name" value="Lambda_DNA-bd_dom_sf"/>
</dbReference>
<protein>
    <submittedName>
        <fullName evidence="5">LacI family DNA-binding transcriptional regulator</fullName>
    </submittedName>
</protein>
<keyword evidence="3" id="KW-0804">Transcription</keyword>
<sequence length="327" mass="37128">MSRVLNESNLVDEKTKQIVESAIKKLNYKPNLVAYGLRAKSSKLVGLILPEMNHYTYASFAQFVEGSCMEKGYSMLLGLHHNECELEKSLVDEFQRRNVDGLILCLAIDEQNLSNNLMEYISVPTVMYERTFNNNRMGGIRFDNYKAGKMAAKYLAGLNHKNIACTVGPMGMHYVQDRFFGFRDELTEQGIEIKKENVLECDFNYRVPNFVSGEDAARAFLDGRSDRDIPTAIWAHNDNVASGVIKELHRRKIKIPEEISVMGVDNIGLTDMIYPSLTTIGQPLKNMAEKSVEMIMEEIELGEEYKADIVIMEPELIIRESTGKCRS</sequence>
<dbReference type="GO" id="GO:0000976">
    <property type="term" value="F:transcription cis-regulatory region binding"/>
    <property type="evidence" value="ECO:0007669"/>
    <property type="project" value="TreeGrafter"/>
</dbReference>
<dbReference type="SUPFAM" id="SSF47413">
    <property type="entry name" value="lambda repressor-like DNA-binding domains"/>
    <property type="match status" value="1"/>
</dbReference>
<dbReference type="SUPFAM" id="SSF53822">
    <property type="entry name" value="Periplasmic binding protein-like I"/>
    <property type="match status" value="1"/>
</dbReference>
<dbReference type="Pfam" id="PF00356">
    <property type="entry name" value="LacI"/>
    <property type="match status" value="1"/>
</dbReference>
<proteinExistence type="predicted"/>
<dbReference type="Gene3D" id="1.10.260.40">
    <property type="entry name" value="lambda repressor-like DNA-binding domains"/>
    <property type="match status" value="1"/>
</dbReference>
<dbReference type="InterPro" id="IPR000843">
    <property type="entry name" value="HTH_LacI"/>
</dbReference>
<feature type="domain" description="HTH lacI-type" evidence="4">
    <location>
        <begin position="1"/>
        <end position="39"/>
    </location>
</feature>
<accession>A0A7G9G117</accession>
<keyword evidence="2 5" id="KW-0238">DNA-binding</keyword>